<evidence type="ECO:0000256" key="1">
    <source>
        <dbReference type="ARBA" id="ARBA00023015"/>
    </source>
</evidence>
<evidence type="ECO:0000259" key="5">
    <source>
        <dbReference type="PROSITE" id="PS51078"/>
    </source>
</evidence>
<gene>
    <name evidence="6" type="ORF">ACFSL4_12830</name>
</gene>
<evidence type="ECO:0000256" key="2">
    <source>
        <dbReference type="ARBA" id="ARBA00023125"/>
    </source>
</evidence>
<evidence type="ECO:0000313" key="7">
    <source>
        <dbReference type="Proteomes" id="UP001597261"/>
    </source>
</evidence>
<keyword evidence="1" id="KW-0805">Transcription regulation</keyword>
<dbReference type="PANTHER" id="PTHR30136">
    <property type="entry name" value="HELIX-TURN-HELIX TRANSCRIPTIONAL REGULATOR, ICLR FAMILY"/>
    <property type="match status" value="1"/>
</dbReference>
<accession>A0ABW4IP09</accession>
<proteinExistence type="predicted"/>
<keyword evidence="3" id="KW-0804">Transcription</keyword>
<dbReference type="InterPro" id="IPR029016">
    <property type="entry name" value="GAF-like_dom_sf"/>
</dbReference>
<dbReference type="InterPro" id="IPR005471">
    <property type="entry name" value="Tscrpt_reg_IclR_N"/>
</dbReference>
<dbReference type="SUPFAM" id="SSF55781">
    <property type="entry name" value="GAF domain-like"/>
    <property type="match status" value="1"/>
</dbReference>
<dbReference type="Pfam" id="PF09339">
    <property type="entry name" value="HTH_IclR"/>
    <property type="match status" value="1"/>
</dbReference>
<reference evidence="7" key="1">
    <citation type="journal article" date="2019" name="Int. J. Syst. Evol. Microbiol.">
        <title>The Global Catalogue of Microorganisms (GCM) 10K type strain sequencing project: providing services to taxonomists for standard genome sequencing and annotation.</title>
        <authorList>
            <consortium name="The Broad Institute Genomics Platform"/>
            <consortium name="The Broad Institute Genome Sequencing Center for Infectious Disease"/>
            <person name="Wu L."/>
            <person name="Ma J."/>
        </authorList>
    </citation>
    <scope>NUCLEOTIDE SEQUENCE [LARGE SCALE GENOMIC DNA]</scope>
    <source>
        <strain evidence="7">CGMCC 1.12470</strain>
    </source>
</reference>
<dbReference type="Gene3D" id="1.10.10.10">
    <property type="entry name" value="Winged helix-like DNA-binding domain superfamily/Winged helix DNA-binding domain"/>
    <property type="match status" value="1"/>
</dbReference>
<dbReference type="PROSITE" id="PS51078">
    <property type="entry name" value="ICLR_ED"/>
    <property type="match status" value="1"/>
</dbReference>
<dbReference type="SMART" id="SM00346">
    <property type="entry name" value="HTH_ICLR"/>
    <property type="match status" value="1"/>
</dbReference>
<dbReference type="PROSITE" id="PS51077">
    <property type="entry name" value="HTH_ICLR"/>
    <property type="match status" value="1"/>
</dbReference>
<keyword evidence="7" id="KW-1185">Reference proteome</keyword>
<protein>
    <submittedName>
        <fullName evidence="6">IclR family transcriptional regulator</fullName>
    </submittedName>
</protein>
<dbReference type="InterPro" id="IPR036390">
    <property type="entry name" value="WH_DNA-bd_sf"/>
</dbReference>
<dbReference type="SUPFAM" id="SSF46785">
    <property type="entry name" value="Winged helix' DNA-binding domain"/>
    <property type="match status" value="1"/>
</dbReference>
<dbReference type="Pfam" id="PF01614">
    <property type="entry name" value="IclR_C"/>
    <property type="match status" value="1"/>
</dbReference>
<dbReference type="PANTHER" id="PTHR30136:SF24">
    <property type="entry name" value="HTH-TYPE TRANSCRIPTIONAL REPRESSOR ALLR"/>
    <property type="match status" value="1"/>
</dbReference>
<keyword evidence="2" id="KW-0238">DNA-binding</keyword>
<feature type="domain" description="IclR-ED" evidence="5">
    <location>
        <begin position="72"/>
        <end position="251"/>
    </location>
</feature>
<name>A0ABW4IP09_9ACTN</name>
<dbReference type="Gene3D" id="3.30.450.40">
    <property type="match status" value="1"/>
</dbReference>
<evidence type="ECO:0000259" key="4">
    <source>
        <dbReference type="PROSITE" id="PS51077"/>
    </source>
</evidence>
<comment type="caution">
    <text evidence="6">The sequence shown here is derived from an EMBL/GenBank/DDBJ whole genome shotgun (WGS) entry which is preliminary data.</text>
</comment>
<dbReference type="InterPro" id="IPR050707">
    <property type="entry name" value="HTH_MetabolicPath_Reg"/>
</dbReference>
<sequence length="266" mass="27975">MFPIERDGPAPSVLARAVSVLDAFSPADTTVSVSELGRRTGLAKSTVHRLAGELCRLGLLEQTPKGLRLGLRLFELGQLVPRQRDVREAALPLMEDLREVSRATVHLAVREGVEVVYVEILGGKASPNLPSRVGGRMPAHATGVGKAMLAFSPPEVTAERIKAGLPPCSPFTIVAPGSLLRELEHVRRTGIAYDREESGVGTVCAAAPVLGAGGLPVAALSVTGRSTQLDIERMGPAVRTTALALGRQLVAKGRTGKAPATRRQPA</sequence>
<dbReference type="Proteomes" id="UP001597261">
    <property type="component" value="Unassembled WGS sequence"/>
</dbReference>
<dbReference type="InterPro" id="IPR014757">
    <property type="entry name" value="Tscrpt_reg_IclR_C"/>
</dbReference>
<organism evidence="6 7">
    <name type="scientific">Streptomyces caeni</name>
    <dbReference type="NCBI Taxonomy" id="2307231"/>
    <lineage>
        <taxon>Bacteria</taxon>
        <taxon>Bacillati</taxon>
        <taxon>Actinomycetota</taxon>
        <taxon>Actinomycetes</taxon>
        <taxon>Kitasatosporales</taxon>
        <taxon>Streptomycetaceae</taxon>
        <taxon>Streptomyces</taxon>
    </lineage>
</organism>
<evidence type="ECO:0000313" key="6">
    <source>
        <dbReference type="EMBL" id="MFD1659069.1"/>
    </source>
</evidence>
<evidence type="ECO:0000256" key="3">
    <source>
        <dbReference type="ARBA" id="ARBA00023163"/>
    </source>
</evidence>
<dbReference type="RefSeq" id="WP_381081775.1">
    <property type="nucleotide sequence ID" value="NZ_JBHUDX010000030.1"/>
</dbReference>
<feature type="domain" description="HTH iclR-type" evidence="4">
    <location>
        <begin position="11"/>
        <end position="71"/>
    </location>
</feature>
<dbReference type="EMBL" id="JBHUDX010000030">
    <property type="protein sequence ID" value="MFD1659069.1"/>
    <property type="molecule type" value="Genomic_DNA"/>
</dbReference>
<dbReference type="InterPro" id="IPR036388">
    <property type="entry name" value="WH-like_DNA-bd_sf"/>
</dbReference>